<dbReference type="PANTHER" id="PTHR23530">
    <property type="entry name" value="TRANSPORT PROTEIN-RELATED"/>
    <property type="match status" value="1"/>
</dbReference>
<dbReference type="InterPro" id="IPR011701">
    <property type="entry name" value="MFS"/>
</dbReference>
<evidence type="ECO:0000313" key="4">
    <source>
        <dbReference type="Proteomes" id="UP000215185"/>
    </source>
</evidence>
<dbReference type="GO" id="GO:0022857">
    <property type="term" value="F:transmembrane transporter activity"/>
    <property type="evidence" value="ECO:0007669"/>
    <property type="project" value="InterPro"/>
</dbReference>
<keyword evidence="2" id="KW-0472">Membrane</keyword>
<feature type="transmembrane region" description="Helical" evidence="2">
    <location>
        <begin position="58"/>
        <end position="76"/>
    </location>
</feature>
<evidence type="ECO:0000256" key="1">
    <source>
        <dbReference type="ARBA" id="ARBA00004651"/>
    </source>
</evidence>
<dbReference type="PANTHER" id="PTHR23530:SF1">
    <property type="entry name" value="PERMEASE, MAJOR FACILITATOR SUPERFAMILY-RELATED"/>
    <property type="match status" value="1"/>
</dbReference>
<dbReference type="InterPro" id="IPR053160">
    <property type="entry name" value="MFS_DHA3_Transporter"/>
</dbReference>
<dbReference type="Gene3D" id="1.20.1250.20">
    <property type="entry name" value="MFS general substrate transporter like domains"/>
    <property type="match status" value="2"/>
</dbReference>
<feature type="transmembrane region" description="Helical" evidence="2">
    <location>
        <begin position="143"/>
        <end position="161"/>
    </location>
</feature>
<reference evidence="3 4" key="1">
    <citation type="submission" date="2017-06" db="EMBL/GenBank/DDBJ databases">
        <authorList>
            <consortium name="Pathogen Informatics"/>
        </authorList>
    </citation>
    <scope>NUCLEOTIDE SEQUENCE [LARGE SCALE GENOMIC DNA]</scope>
    <source>
        <strain evidence="3 4">NCTC13788</strain>
    </source>
</reference>
<dbReference type="InterPro" id="IPR036259">
    <property type="entry name" value="MFS_trans_sf"/>
</dbReference>
<dbReference type="EMBL" id="LT906439">
    <property type="protein sequence ID" value="SNU87525.1"/>
    <property type="molecule type" value="Genomic_DNA"/>
</dbReference>
<feature type="transmembrane region" description="Helical" evidence="2">
    <location>
        <begin position="190"/>
        <end position="211"/>
    </location>
</feature>
<feature type="transmembrane region" description="Helical" evidence="2">
    <location>
        <begin position="251"/>
        <end position="276"/>
    </location>
</feature>
<dbReference type="STRING" id="1123308.GCA_000380085_00026"/>
<name>A0A239SPY8_9STRE</name>
<feature type="transmembrane region" description="Helical" evidence="2">
    <location>
        <begin position="296"/>
        <end position="321"/>
    </location>
</feature>
<organism evidence="3 4">
    <name type="scientific">Streptococcus merionis</name>
    <dbReference type="NCBI Taxonomy" id="400065"/>
    <lineage>
        <taxon>Bacteria</taxon>
        <taxon>Bacillati</taxon>
        <taxon>Bacillota</taxon>
        <taxon>Bacilli</taxon>
        <taxon>Lactobacillales</taxon>
        <taxon>Streptococcaceae</taxon>
        <taxon>Streptococcus</taxon>
    </lineage>
</organism>
<feature type="transmembrane region" description="Helical" evidence="2">
    <location>
        <begin position="328"/>
        <end position="347"/>
    </location>
</feature>
<sequence>MTIFLSSLPYYFVAILLLKELGFSFTLIGTLSVITEIFGSLFDIPLSLFSKKIGYKRILMISQLLLVLGLLCLMFADPQVAYVSAISFGLSESLSSGVLVAYHFEIIDNKSEYDNFLRNLSTIKYLFIAMITMISPYLLQKNYLYPIMLSILFVLLSLLNLSRLPEIKGEAVDGKTSFSLQNMRHIPWDLIVLGVTFSTLIMIVNSYSGVYLNQSGISLKILGFILFIFNLSMAIGSYLKIRFALTLLLPMLVICLSLQSNPIVQIIIFLIIRALNSSYNNHFYSMFNTAISNNRATSWSIFNFLMSITFILADFLAGILAENFGLQITYQVFGSISLIFLILYFTVKKKTE</sequence>
<feature type="transmembrane region" description="Helical" evidence="2">
    <location>
        <begin position="217"/>
        <end position="239"/>
    </location>
</feature>
<proteinExistence type="predicted"/>
<keyword evidence="2" id="KW-0812">Transmembrane</keyword>
<dbReference type="KEGG" id="smen:SAMEA4412692_0682"/>
<comment type="subcellular location">
    <subcellularLocation>
        <location evidence="1">Cell membrane</location>
        <topology evidence="1">Multi-pass membrane protein</topology>
    </subcellularLocation>
</comment>
<keyword evidence="4" id="KW-1185">Reference proteome</keyword>
<dbReference type="RefSeq" id="WP_231869674.1">
    <property type="nucleotide sequence ID" value="NZ_LT906439.1"/>
</dbReference>
<dbReference type="GO" id="GO:0005886">
    <property type="term" value="C:plasma membrane"/>
    <property type="evidence" value="ECO:0007669"/>
    <property type="project" value="UniProtKB-SubCell"/>
</dbReference>
<dbReference type="SUPFAM" id="SSF103473">
    <property type="entry name" value="MFS general substrate transporter"/>
    <property type="match status" value="1"/>
</dbReference>
<accession>A0A239SPY8</accession>
<feature type="transmembrane region" description="Helical" evidence="2">
    <location>
        <begin position="116"/>
        <end position="137"/>
    </location>
</feature>
<dbReference type="Pfam" id="PF07690">
    <property type="entry name" value="MFS_1"/>
    <property type="match status" value="1"/>
</dbReference>
<feature type="transmembrane region" description="Helical" evidence="2">
    <location>
        <begin position="12"/>
        <end position="38"/>
    </location>
</feature>
<feature type="transmembrane region" description="Helical" evidence="2">
    <location>
        <begin position="82"/>
        <end position="104"/>
    </location>
</feature>
<evidence type="ECO:0000313" key="3">
    <source>
        <dbReference type="EMBL" id="SNU87525.1"/>
    </source>
</evidence>
<gene>
    <name evidence="3" type="ORF">SAMEA4412692_00682</name>
</gene>
<dbReference type="Proteomes" id="UP000215185">
    <property type="component" value="Chromosome 1"/>
</dbReference>
<protein>
    <submittedName>
        <fullName evidence="3">Putative transporter</fullName>
    </submittedName>
</protein>
<dbReference type="AlphaFoldDB" id="A0A239SPY8"/>
<evidence type="ECO:0000256" key="2">
    <source>
        <dbReference type="SAM" id="Phobius"/>
    </source>
</evidence>
<keyword evidence="2" id="KW-1133">Transmembrane helix</keyword>